<evidence type="ECO:0000313" key="1">
    <source>
        <dbReference type="EMBL" id="KAH7865911.1"/>
    </source>
</evidence>
<name>A0ACB7ZJX2_9ERIC</name>
<protein>
    <submittedName>
        <fullName evidence="1">Uncharacterized protein</fullName>
    </submittedName>
</protein>
<proteinExistence type="predicted"/>
<dbReference type="EMBL" id="CM037159">
    <property type="protein sequence ID" value="KAH7865911.1"/>
    <property type="molecule type" value="Genomic_DNA"/>
</dbReference>
<accession>A0ACB7ZJX2</accession>
<evidence type="ECO:0000313" key="2">
    <source>
        <dbReference type="Proteomes" id="UP000828048"/>
    </source>
</evidence>
<organism evidence="1 2">
    <name type="scientific">Vaccinium darrowii</name>
    <dbReference type="NCBI Taxonomy" id="229202"/>
    <lineage>
        <taxon>Eukaryota</taxon>
        <taxon>Viridiplantae</taxon>
        <taxon>Streptophyta</taxon>
        <taxon>Embryophyta</taxon>
        <taxon>Tracheophyta</taxon>
        <taxon>Spermatophyta</taxon>
        <taxon>Magnoliopsida</taxon>
        <taxon>eudicotyledons</taxon>
        <taxon>Gunneridae</taxon>
        <taxon>Pentapetalae</taxon>
        <taxon>asterids</taxon>
        <taxon>Ericales</taxon>
        <taxon>Ericaceae</taxon>
        <taxon>Vaccinioideae</taxon>
        <taxon>Vaccinieae</taxon>
        <taxon>Vaccinium</taxon>
    </lineage>
</organism>
<gene>
    <name evidence="1" type="ORF">Vadar_013005</name>
</gene>
<comment type="caution">
    <text evidence="1">The sequence shown here is derived from an EMBL/GenBank/DDBJ whole genome shotgun (WGS) entry which is preliminary data.</text>
</comment>
<reference evidence="1 2" key="1">
    <citation type="journal article" date="2021" name="Hortic Res">
        <title>High-quality reference genome and annotation aids understanding of berry development for evergreen blueberry (Vaccinium darrowii).</title>
        <authorList>
            <person name="Yu J."/>
            <person name="Hulse-Kemp A.M."/>
            <person name="Babiker E."/>
            <person name="Staton M."/>
        </authorList>
    </citation>
    <scope>NUCLEOTIDE SEQUENCE [LARGE SCALE GENOMIC DNA]</scope>
    <source>
        <strain evidence="2">cv. NJ 8807/NJ 8810</strain>
        <tissue evidence="1">Young leaf</tissue>
    </source>
</reference>
<sequence>MLFTITSFLLFLPSLTSSSEAQTWIKAGHWYSVSQFPVPFIDSTLFTHLTYAFAYINNSTHELLITPSDEPYMVTFTDTVRQRNPSVTTLLSIWTGDSNFSTFYSMATQPSHRSRFIESSIQRARLYGFHGLELCCVKPDTSTTKMDTMGILFDEWRTAINRESKNSTRSPLFLTLAAYNLPSINTTSFPMESIRRNFDWVHIVAYFYHLPTMENFTGAHSALYDPSSNVSTDHRIKEWISRGLPAKKMVLGLPYQGYAWTLLDPKASKIGSAATGPAITADGAISYKFMKSVMRCDGEKVVYNSTYVTNYCINGSVWIGFDDVEAIRTKVSYAREKGLLGYDVWHVANDDNWVLSKAAQADEKDPRNKRHPLLVILLPIAATVALVLVSATWYLRKRARRNKGEFFRL</sequence>
<keyword evidence="2" id="KW-1185">Reference proteome</keyword>
<dbReference type="Proteomes" id="UP000828048">
    <property type="component" value="Chromosome 9"/>
</dbReference>